<dbReference type="Gene3D" id="1.20.120.1870">
    <property type="entry name" value="Fic/DOC protein, Fido domain"/>
    <property type="match status" value="1"/>
</dbReference>
<evidence type="ECO:0000259" key="1">
    <source>
        <dbReference type="PROSITE" id="PS51459"/>
    </source>
</evidence>
<dbReference type="RefSeq" id="WP_358349872.1">
    <property type="nucleotide sequence ID" value="NZ_JBEZFP010000010.1"/>
</dbReference>
<dbReference type="PANTHER" id="PTHR39426:SF1">
    <property type="entry name" value="HOMOLOGY TO DEATH-ON-CURING PROTEIN OF PHAGE P1"/>
    <property type="match status" value="1"/>
</dbReference>
<gene>
    <name evidence="2" type="ORF">AB0C36_06010</name>
</gene>
<dbReference type="EMBL" id="JBEZFP010000010">
    <property type="protein sequence ID" value="MEU8133045.1"/>
    <property type="molecule type" value="Genomic_DNA"/>
</dbReference>
<dbReference type="PANTHER" id="PTHR39426">
    <property type="entry name" value="HOMOLOGY TO DEATH-ON-CURING PROTEIN OF PHAGE P1"/>
    <property type="match status" value="1"/>
</dbReference>
<accession>A0ABV3DBB2</accession>
<comment type="caution">
    <text evidence="2">The sequence shown here is derived from an EMBL/GenBank/DDBJ whole genome shotgun (WGS) entry which is preliminary data.</text>
</comment>
<sequence>MTSIDFLSADELLLVAREAFGDVPQVRDRGLVEGASARPSTSVFGADAYPGVWDKAAALLHSVARDHALVDGNKRTAWVAARVFLSLNGVPAVPVDVDRAEEFVVAVTTGALADTGEIGVRLRALYRGRAGAGAGVGT</sequence>
<protein>
    <submittedName>
        <fullName evidence="2">Fic family protein</fullName>
    </submittedName>
</protein>
<proteinExistence type="predicted"/>
<dbReference type="InterPro" id="IPR053737">
    <property type="entry name" value="Type_II_TA_Toxin"/>
</dbReference>
<evidence type="ECO:0000313" key="3">
    <source>
        <dbReference type="Proteomes" id="UP001551482"/>
    </source>
</evidence>
<dbReference type="Proteomes" id="UP001551482">
    <property type="component" value="Unassembled WGS sequence"/>
</dbReference>
<feature type="domain" description="Fido" evidence="1">
    <location>
        <begin position="7"/>
        <end position="124"/>
    </location>
</feature>
<keyword evidence="3" id="KW-1185">Reference proteome</keyword>
<dbReference type="InterPro" id="IPR003812">
    <property type="entry name" value="Fido"/>
</dbReference>
<organism evidence="2 3">
    <name type="scientific">Streptodolium elevatio</name>
    <dbReference type="NCBI Taxonomy" id="3157996"/>
    <lineage>
        <taxon>Bacteria</taxon>
        <taxon>Bacillati</taxon>
        <taxon>Actinomycetota</taxon>
        <taxon>Actinomycetes</taxon>
        <taxon>Kitasatosporales</taxon>
        <taxon>Streptomycetaceae</taxon>
        <taxon>Streptodolium</taxon>
    </lineage>
</organism>
<reference evidence="2 3" key="1">
    <citation type="submission" date="2024-06" db="EMBL/GenBank/DDBJ databases">
        <title>The Natural Products Discovery Center: Release of the First 8490 Sequenced Strains for Exploring Actinobacteria Biosynthetic Diversity.</title>
        <authorList>
            <person name="Kalkreuter E."/>
            <person name="Kautsar S.A."/>
            <person name="Yang D."/>
            <person name="Bader C.D."/>
            <person name="Teijaro C.N."/>
            <person name="Fluegel L."/>
            <person name="Davis C.M."/>
            <person name="Simpson J.R."/>
            <person name="Lauterbach L."/>
            <person name="Steele A.D."/>
            <person name="Gui C."/>
            <person name="Meng S."/>
            <person name="Li G."/>
            <person name="Viehrig K."/>
            <person name="Ye F."/>
            <person name="Su P."/>
            <person name="Kiefer A.F."/>
            <person name="Nichols A."/>
            <person name="Cepeda A.J."/>
            <person name="Yan W."/>
            <person name="Fan B."/>
            <person name="Jiang Y."/>
            <person name="Adhikari A."/>
            <person name="Zheng C.-J."/>
            <person name="Schuster L."/>
            <person name="Cowan T.M."/>
            <person name="Smanski M.J."/>
            <person name="Chevrette M.G."/>
            <person name="De Carvalho L.P.S."/>
            <person name="Shen B."/>
        </authorList>
    </citation>
    <scope>NUCLEOTIDE SEQUENCE [LARGE SCALE GENOMIC DNA]</scope>
    <source>
        <strain evidence="2 3">NPDC048946</strain>
    </source>
</reference>
<dbReference type="Pfam" id="PF02661">
    <property type="entry name" value="Fic"/>
    <property type="match status" value="1"/>
</dbReference>
<name>A0ABV3DBB2_9ACTN</name>
<dbReference type="InterPro" id="IPR006440">
    <property type="entry name" value="Doc"/>
</dbReference>
<evidence type="ECO:0000313" key="2">
    <source>
        <dbReference type="EMBL" id="MEU8133045.1"/>
    </source>
</evidence>
<dbReference type="PROSITE" id="PS51459">
    <property type="entry name" value="FIDO"/>
    <property type="match status" value="1"/>
</dbReference>